<evidence type="ECO:0000256" key="2">
    <source>
        <dbReference type="ARBA" id="ARBA00010663"/>
    </source>
</evidence>
<dbReference type="PANTHER" id="PTHR24243">
    <property type="entry name" value="G-PROTEIN COUPLED RECEPTOR"/>
    <property type="match status" value="1"/>
</dbReference>
<feature type="transmembrane region" description="Helical" evidence="9">
    <location>
        <begin position="20"/>
        <end position="42"/>
    </location>
</feature>
<sequence length="107" mass="11438">MFWVRPSGVDGRWKAQLGGYLVPYAELTAAHVSSVTLVTVGLERYIAVCRPLQAGSTCTRKRAAYLCLGAWALSSATARVMVLNMGSSDLDLTGIISSKSAFSPAFH</sequence>
<keyword evidence="7" id="KW-0675">Receptor</keyword>
<evidence type="ECO:0000256" key="5">
    <source>
        <dbReference type="ARBA" id="ARBA00023040"/>
    </source>
</evidence>
<evidence type="ECO:0000256" key="8">
    <source>
        <dbReference type="ARBA" id="ARBA00023224"/>
    </source>
</evidence>
<dbReference type="InterPro" id="IPR017452">
    <property type="entry name" value="GPCR_Rhodpsn_7TM"/>
</dbReference>
<organism evidence="11 12">
    <name type="scientific">Artemia franciscana</name>
    <name type="common">Brine shrimp</name>
    <name type="synonym">Artemia sanfranciscana</name>
    <dbReference type="NCBI Taxonomy" id="6661"/>
    <lineage>
        <taxon>Eukaryota</taxon>
        <taxon>Metazoa</taxon>
        <taxon>Ecdysozoa</taxon>
        <taxon>Arthropoda</taxon>
        <taxon>Crustacea</taxon>
        <taxon>Branchiopoda</taxon>
        <taxon>Anostraca</taxon>
        <taxon>Artemiidae</taxon>
        <taxon>Artemia</taxon>
    </lineage>
</organism>
<keyword evidence="6 9" id="KW-0472">Membrane</keyword>
<keyword evidence="8" id="KW-0807">Transducer</keyword>
<dbReference type="PANTHER" id="PTHR24243:SF233">
    <property type="entry name" value="THYROTROPIN-RELEASING HORMONE RECEPTOR"/>
    <property type="match status" value="1"/>
</dbReference>
<keyword evidence="4 9" id="KW-1133">Transmembrane helix</keyword>
<name>A0AA88HKI4_ARTSF</name>
<accession>A0AA88HKI4</accession>
<dbReference type="Gene3D" id="1.20.1070.10">
    <property type="entry name" value="Rhodopsin 7-helix transmembrane proteins"/>
    <property type="match status" value="1"/>
</dbReference>
<proteinExistence type="inferred from homology"/>
<evidence type="ECO:0000256" key="4">
    <source>
        <dbReference type="ARBA" id="ARBA00022989"/>
    </source>
</evidence>
<dbReference type="EMBL" id="JAVRJZ010000020">
    <property type="protein sequence ID" value="KAK2706537.1"/>
    <property type="molecule type" value="Genomic_DNA"/>
</dbReference>
<gene>
    <name evidence="11" type="ORF">QYM36_016538</name>
</gene>
<comment type="caution">
    <text evidence="11">The sequence shown here is derived from an EMBL/GenBank/DDBJ whole genome shotgun (WGS) entry which is preliminary data.</text>
</comment>
<keyword evidence="3 9" id="KW-0812">Transmembrane</keyword>
<keyword evidence="5" id="KW-0297">G-protein coupled receptor</keyword>
<feature type="transmembrane region" description="Helical" evidence="9">
    <location>
        <begin position="63"/>
        <end position="82"/>
    </location>
</feature>
<dbReference type="PROSITE" id="PS50262">
    <property type="entry name" value="G_PROTEIN_RECEP_F1_2"/>
    <property type="match status" value="1"/>
</dbReference>
<dbReference type="Proteomes" id="UP001187531">
    <property type="component" value="Unassembled WGS sequence"/>
</dbReference>
<protein>
    <recommendedName>
        <fullName evidence="10">G-protein coupled receptors family 1 profile domain-containing protein</fullName>
    </recommendedName>
</protein>
<keyword evidence="12" id="KW-1185">Reference proteome</keyword>
<feature type="domain" description="G-protein coupled receptors family 1 profile" evidence="10">
    <location>
        <begin position="1"/>
        <end position="107"/>
    </location>
</feature>
<evidence type="ECO:0000256" key="9">
    <source>
        <dbReference type="SAM" id="Phobius"/>
    </source>
</evidence>
<evidence type="ECO:0000313" key="11">
    <source>
        <dbReference type="EMBL" id="KAK2706537.1"/>
    </source>
</evidence>
<dbReference type="InterPro" id="IPR000276">
    <property type="entry name" value="GPCR_Rhodpsn"/>
</dbReference>
<reference evidence="11" key="1">
    <citation type="submission" date="2023-07" db="EMBL/GenBank/DDBJ databases">
        <title>Chromosome-level genome assembly of Artemia franciscana.</title>
        <authorList>
            <person name="Jo E."/>
        </authorList>
    </citation>
    <scope>NUCLEOTIDE SEQUENCE</scope>
    <source>
        <tissue evidence="11">Whole body</tissue>
    </source>
</reference>
<comment type="similarity">
    <text evidence="2">Belongs to the G-protein coupled receptor 1 family.</text>
</comment>
<dbReference type="AlphaFoldDB" id="A0AA88HKI4"/>
<evidence type="ECO:0000259" key="10">
    <source>
        <dbReference type="PROSITE" id="PS50262"/>
    </source>
</evidence>
<dbReference type="SUPFAM" id="SSF81321">
    <property type="entry name" value="Family A G protein-coupled receptor-like"/>
    <property type="match status" value="1"/>
</dbReference>
<evidence type="ECO:0000256" key="3">
    <source>
        <dbReference type="ARBA" id="ARBA00022692"/>
    </source>
</evidence>
<comment type="subcellular location">
    <subcellularLocation>
        <location evidence="1">Membrane</location>
        <topology evidence="1">Multi-pass membrane protein</topology>
    </subcellularLocation>
</comment>
<evidence type="ECO:0000256" key="1">
    <source>
        <dbReference type="ARBA" id="ARBA00004141"/>
    </source>
</evidence>
<evidence type="ECO:0000313" key="12">
    <source>
        <dbReference type="Proteomes" id="UP001187531"/>
    </source>
</evidence>
<dbReference type="GO" id="GO:0004930">
    <property type="term" value="F:G protein-coupled receptor activity"/>
    <property type="evidence" value="ECO:0007669"/>
    <property type="project" value="UniProtKB-KW"/>
</dbReference>
<dbReference type="Pfam" id="PF00001">
    <property type="entry name" value="7tm_1"/>
    <property type="match status" value="1"/>
</dbReference>
<evidence type="ECO:0000256" key="7">
    <source>
        <dbReference type="ARBA" id="ARBA00023170"/>
    </source>
</evidence>
<dbReference type="PROSITE" id="PS00237">
    <property type="entry name" value="G_PROTEIN_RECEP_F1_1"/>
    <property type="match status" value="1"/>
</dbReference>
<evidence type="ECO:0000256" key="6">
    <source>
        <dbReference type="ARBA" id="ARBA00023136"/>
    </source>
</evidence>
<dbReference type="GO" id="GO:0005886">
    <property type="term" value="C:plasma membrane"/>
    <property type="evidence" value="ECO:0007669"/>
    <property type="project" value="TreeGrafter"/>
</dbReference>